<feature type="domain" description="CCHC-type" evidence="10">
    <location>
        <begin position="509"/>
        <end position="525"/>
    </location>
</feature>
<evidence type="ECO:0000256" key="1">
    <source>
        <dbReference type="ARBA" id="ARBA00004123"/>
    </source>
</evidence>
<dbReference type="GO" id="GO:0071038">
    <property type="term" value="P:TRAMP-dependent tRNA surveillance pathway"/>
    <property type="evidence" value="ECO:0007669"/>
    <property type="project" value="TreeGrafter"/>
</dbReference>
<sequence length="912" mass="102272">MAATRNFNGVSEDMDTSLLDVDMNDPDLEARLYGEIYYSNETYPDPVPQGSPSPQVNNSTAAGTQWSIDPQPGQSGNPGESHYPRKKKHRALIDGLPGSPFSQFSRGRKPEGDENNFRNQKTWDSQRVFPRGDSPRGSPPELQKSRKSREAIPSREKMTQNTEEIMEEDEEPDSTSLTALDDAMTANTTSESSREHSTPSRSPQNTPQEDSTFQSPAESQDDRKTPEESSNSKYKVQCKKSRKNPPSMIVEDSDDSILEVPVPPKPLPPLISLQDSDESSDESPVRMDRTPQEEESSESSSLEVIDEDTTTQLIINCTSVQKGVSSLAEIKRQRKERERNPGGQSDEESMTESEALNWGSLEGEIREEGELVDTEESVEVWEGIVEESDQRRNLLDESGSSGKCSEGMPLMVAEQRVAEDKRSEGQKRAHSGGSEESPRKKKKRERSMGLQEYLFQPMPKQLRDFYNEPRGGDIMKDIKEIQNAMPKHPSRWVVLDADLYPRPRKKRNTCAICQCEGHLRSRCPERPKVPTCHVCGIVGHSEPRCPESRKCFNCGKKWSTCRRTCEHCNSLQCSQCKGKGHCIRNCPDNWRKYHQTTTGESVSITSIRLAVMKPPSQLVCCHCIQRGHHVSTCQDFHTDNIEPIYEIIDIDNIEDSDDDVQIITPDPRLDEVVLLSDDSDDRLISDNDSESSSSISVGGESRGNDDSDDEVEVIPYVKPPIPTVCISDEDEVDASNRFEKNSSESRDKSDSSDSSSDSDEEINVESLDEDVDVEDFSDKDGEETANELIDIEGGGESNLDNDLTLETAINCESREFIELEVASLLMRIIQDVEVLNGVEDEGKVEINDLMRDFRDVGKSGNSETQIIPHGNIRDNLRDKEMNSQVEEVVESSVDTFKVPKREPKVKTPDECL</sequence>
<gene>
    <name evidence="12" type="primary">LOC105267325</name>
</gene>
<protein>
    <recommendedName>
        <fullName evidence="7">Zinc finger CCHC domain-containing protein 7</fullName>
    </recommendedName>
    <alternativeName>
        <fullName evidence="8">TRAMP-like complex RNA-binding factor ZCCHC7</fullName>
    </alternativeName>
</protein>
<feature type="domain" description="CCHC-type" evidence="10">
    <location>
        <begin position="572"/>
        <end position="588"/>
    </location>
</feature>
<feature type="domain" description="CCHC-type" evidence="10">
    <location>
        <begin position="619"/>
        <end position="635"/>
    </location>
</feature>
<dbReference type="AlphaFoldDB" id="A0A9R1T836"/>
<dbReference type="OrthoDB" id="7608935at2759"/>
<feature type="compositionally biased region" description="Low complexity" evidence="9">
    <location>
        <begin position="690"/>
        <end position="699"/>
    </location>
</feature>
<dbReference type="PANTHER" id="PTHR46543:SF1">
    <property type="entry name" value="ZINC FINGER CCHC DOMAIN-CONTAINING PROTEIN 7"/>
    <property type="match status" value="1"/>
</dbReference>
<feature type="compositionally biased region" description="Basic and acidic residues" evidence="9">
    <location>
        <begin position="283"/>
        <end position="292"/>
    </location>
</feature>
<feature type="compositionally biased region" description="Polar residues" evidence="9">
    <location>
        <begin position="199"/>
        <end position="218"/>
    </location>
</feature>
<feature type="domain" description="CCHC-type" evidence="10">
    <location>
        <begin position="531"/>
        <end position="547"/>
    </location>
</feature>
<evidence type="ECO:0000256" key="2">
    <source>
        <dbReference type="ARBA" id="ARBA00022723"/>
    </source>
</evidence>
<feature type="region of interest" description="Disordered" evidence="9">
    <location>
        <begin position="736"/>
        <end position="782"/>
    </location>
</feature>
<feature type="compositionally biased region" description="Acidic residues" evidence="9">
    <location>
        <begin position="370"/>
        <end position="387"/>
    </location>
</feature>
<evidence type="ECO:0000256" key="8">
    <source>
        <dbReference type="ARBA" id="ARBA00043023"/>
    </source>
</evidence>
<keyword evidence="5" id="KW-0862">Zinc</keyword>
<dbReference type="GO" id="GO:0071035">
    <property type="term" value="P:nuclear polyadenylation-dependent rRNA catabolic process"/>
    <property type="evidence" value="ECO:0007669"/>
    <property type="project" value="TreeGrafter"/>
</dbReference>
<comment type="subcellular location">
    <subcellularLocation>
        <location evidence="1">Nucleus</location>
    </subcellularLocation>
</comment>
<dbReference type="GO" id="GO:0003723">
    <property type="term" value="F:RNA binding"/>
    <property type="evidence" value="ECO:0007669"/>
    <property type="project" value="TreeGrafter"/>
</dbReference>
<keyword evidence="2" id="KW-0479">Metal-binding</keyword>
<evidence type="ECO:0000256" key="4">
    <source>
        <dbReference type="ARBA" id="ARBA00022771"/>
    </source>
</evidence>
<accession>A0A9R1T836</accession>
<feature type="region of interest" description="Disordered" evidence="9">
    <location>
        <begin position="1"/>
        <end position="22"/>
    </location>
</feature>
<dbReference type="Gene3D" id="4.10.60.10">
    <property type="entry name" value="Zinc finger, CCHC-type"/>
    <property type="match status" value="2"/>
</dbReference>
<evidence type="ECO:0000313" key="12">
    <source>
        <dbReference type="RefSeq" id="XP_011304417.1"/>
    </source>
</evidence>
<reference evidence="12" key="1">
    <citation type="submission" date="2025-08" db="UniProtKB">
        <authorList>
            <consortium name="RefSeq"/>
        </authorList>
    </citation>
    <scope>IDENTIFICATION</scope>
    <source>
        <strain evidence="12">USDA-PBARC FA_bdor</strain>
        <tissue evidence="12">Whole organism</tissue>
    </source>
</reference>
<feature type="compositionally biased region" description="Basic and acidic residues" evidence="9">
    <location>
        <begin position="329"/>
        <end position="340"/>
    </location>
</feature>
<dbReference type="GeneID" id="105267325"/>
<keyword evidence="6" id="KW-0539">Nucleus</keyword>
<evidence type="ECO:0000256" key="6">
    <source>
        <dbReference type="ARBA" id="ARBA00023242"/>
    </source>
</evidence>
<dbReference type="RefSeq" id="XP_011304417.1">
    <property type="nucleotide sequence ID" value="XM_011306115.1"/>
</dbReference>
<keyword evidence="11" id="KW-1185">Reference proteome</keyword>
<evidence type="ECO:0000256" key="7">
    <source>
        <dbReference type="ARBA" id="ARBA00041190"/>
    </source>
</evidence>
<evidence type="ECO:0000256" key="5">
    <source>
        <dbReference type="ARBA" id="ARBA00022833"/>
    </source>
</evidence>
<feature type="compositionally biased region" description="Basic and acidic residues" evidence="9">
    <location>
        <begin position="148"/>
        <end position="158"/>
    </location>
</feature>
<name>A0A9R1T836_9HYME</name>
<organism evidence="11 12">
    <name type="scientific">Fopius arisanus</name>
    <dbReference type="NCBI Taxonomy" id="64838"/>
    <lineage>
        <taxon>Eukaryota</taxon>
        <taxon>Metazoa</taxon>
        <taxon>Ecdysozoa</taxon>
        <taxon>Arthropoda</taxon>
        <taxon>Hexapoda</taxon>
        <taxon>Insecta</taxon>
        <taxon>Pterygota</taxon>
        <taxon>Neoptera</taxon>
        <taxon>Endopterygota</taxon>
        <taxon>Hymenoptera</taxon>
        <taxon>Apocrita</taxon>
        <taxon>Ichneumonoidea</taxon>
        <taxon>Braconidae</taxon>
        <taxon>Opiinae</taxon>
        <taxon>Fopius</taxon>
    </lineage>
</organism>
<feature type="compositionally biased region" description="Acidic residues" evidence="9">
    <location>
        <begin position="164"/>
        <end position="173"/>
    </location>
</feature>
<evidence type="ECO:0000313" key="11">
    <source>
        <dbReference type="Proteomes" id="UP000694866"/>
    </source>
</evidence>
<feature type="region of interest" description="Disordered" evidence="9">
    <location>
        <begin position="680"/>
        <end position="710"/>
    </location>
</feature>
<feature type="compositionally biased region" description="Basic and acidic residues" evidence="9">
    <location>
        <begin position="736"/>
        <end position="751"/>
    </location>
</feature>
<dbReference type="GO" id="GO:0071031">
    <property type="term" value="P:nuclear mRNA surveillance of mRNA 3'-end processing"/>
    <property type="evidence" value="ECO:0007669"/>
    <property type="project" value="TreeGrafter"/>
</dbReference>
<proteinExistence type="predicted"/>
<keyword evidence="3" id="KW-0677">Repeat</keyword>
<feature type="region of interest" description="Disordered" evidence="9">
    <location>
        <begin position="323"/>
        <end position="447"/>
    </location>
</feature>
<dbReference type="SMART" id="SM00343">
    <property type="entry name" value="ZnF_C2HC"/>
    <property type="match status" value="4"/>
</dbReference>
<evidence type="ECO:0000259" key="10">
    <source>
        <dbReference type="SMART" id="SM00343"/>
    </source>
</evidence>
<feature type="compositionally biased region" description="Basic and acidic residues" evidence="9">
    <location>
        <begin position="416"/>
        <end position="427"/>
    </location>
</feature>
<feature type="compositionally biased region" description="Acidic residues" evidence="9">
    <location>
        <begin position="756"/>
        <end position="782"/>
    </location>
</feature>
<dbReference type="GO" id="GO:0031499">
    <property type="term" value="C:TRAMP complex"/>
    <property type="evidence" value="ECO:0007669"/>
    <property type="project" value="TreeGrafter"/>
</dbReference>
<dbReference type="InterPro" id="IPR051644">
    <property type="entry name" value="TRAMP_AT-DNA-binding"/>
</dbReference>
<dbReference type="PANTHER" id="PTHR46543">
    <property type="entry name" value="ZINC FINGER CCHC DOMAIN-CONTAINING PROTEIN 7"/>
    <property type="match status" value="1"/>
</dbReference>
<dbReference type="Proteomes" id="UP000694866">
    <property type="component" value="Unplaced"/>
</dbReference>
<dbReference type="GO" id="GO:0071037">
    <property type="term" value="P:nuclear polyadenylation-dependent snRNA catabolic process"/>
    <property type="evidence" value="ECO:0007669"/>
    <property type="project" value="TreeGrafter"/>
</dbReference>
<feature type="region of interest" description="Disordered" evidence="9">
    <location>
        <begin position="40"/>
        <end position="307"/>
    </location>
</feature>
<feature type="compositionally biased region" description="Polar residues" evidence="9">
    <location>
        <begin position="52"/>
        <end position="78"/>
    </location>
</feature>
<evidence type="ECO:0000256" key="9">
    <source>
        <dbReference type="SAM" id="MobiDB-lite"/>
    </source>
</evidence>
<dbReference type="GO" id="GO:0008270">
    <property type="term" value="F:zinc ion binding"/>
    <property type="evidence" value="ECO:0007669"/>
    <property type="project" value="UniProtKB-KW"/>
</dbReference>
<dbReference type="InterPro" id="IPR001878">
    <property type="entry name" value="Znf_CCHC"/>
</dbReference>
<dbReference type="GO" id="GO:0071039">
    <property type="term" value="P:nuclear polyadenylation-dependent CUT catabolic process"/>
    <property type="evidence" value="ECO:0007669"/>
    <property type="project" value="TreeGrafter"/>
</dbReference>
<evidence type="ECO:0000256" key="3">
    <source>
        <dbReference type="ARBA" id="ARBA00022737"/>
    </source>
</evidence>
<dbReference type="GO" id="GO:0071036">
    <property type="term" value="P:nuclear polyadenylation-dependent snoRNA catabolic process"/>
    <property type="evidence" value="ECO:0007669"/>
    <property type="project" value="TreeGrafter"/>
</dbReference>
<keyword evidence="4" id="KW-0863">Zinc-finger</keyword>